<gene>
    <name evidence="1" type="ORF">FEM48_Zijuj11G0136600</name>
</gene>
<protein>
    <submittedName>
        <fullName evidence="1">Uncharacterized protein</fullName>
    </submittedName>
</protein>
<comment type="caution">
    <text evidence="1">The sequence shown here is derived from an EMBL/GenBank/DDBJ whole genome shotgun (WGS) entry which is preliminary data.</text>
</comment>
<dbReference type="Proteomes" id="UP000813462">
    <property type="component" value="Unassembled WGS sequence"/>
</dbReference>
<dbReference type="AlphaFoldDB" id="A0A978UJ92"/>
<dbReference type="EMBL" id="JAEACU010000011">
    <property type="protein sequence ID" value="KAH7514873.1"/>
    <property type="molecule type" value="Genomic_DNA"/>
</dbReference>
<accession>A0A978UJ92</accession>
<reference evidence="1" key="1">
    <citation type="journal article" date="2021" name="Front. Plant Sci.">
        <title>Chromosome-Scale Genome Assembly for Chinese Sour Jujube and Insights Into Its Genome Evolution and Domestication Signature.</title>
        <authorList>
            <person name="Shen L.-Y."/>
            <person name="Luo H."/>
            <person name="Wang X.-L."/>
            <person name="Wang X.-M."/>
            <person name="Qiu X.-J."/>
            <person name="Liu H."/>
            <person name="Zhou S.-S."/>
            <person name="Jia K.-H."/>
            <person name="Nie S."/>
            <person name="Bao Y.-T."/>
            <person name="Zhang R.-G."/>
            <person name="Yun Q.-Z."/>
            <person name="Chai Y.-H."/>
            <person name="Lu J.-Y."/>
            <person name="Li Y."/>
            <person name="Zhao S.-W."/>
            <person name="Mao J.-F."/>
            <person name="Jia S.-G."/>
            <person name="Mao Y.-M."/>
        </authorList>
    </citation>
    <scope>NUCLEOTIDE SEQUENCE</scope>
    <source>
        <strain evidence="1">AT0</strain>
        <tissue evidence="1">Leaf</tissue>
    </source>
</reference>
<sequence>MLIDSSVMEIDLQTTLQDTFEEAKTYMIKHQISDHVTACIQFINDYHNLVTQKDGSETVFSNACLSAQSLNLDMEKHWTDLSYEWLEGLQLGALGCRPTLHAENTSRGGEFLTFTWFILQHFCLTMNASNEYEESSTNYDLNVL</sequence>
<proteinExistence type="predicted"/>
<evidence type="ECO:0000313" key="2">
    <source>
        <dbReference type="Proteomes" id="UP000813462"/>
    </source>
</evidence>
<dbReference type="InterPro" id="IPR007658">
    <property type="entry name" value="DUF594"/>
</dbReference>
<dbReference type="Pfam" id="PF04578">
    <property type="entry name" value="DUF594"/>
    <property type="match status" value="1"/>
</dbReference>
<organism evidence="1 2">
    <name type="scientific">Ziziphus jujuba var. spinosa</name>
    <dbReference type="NCBI Taxonomy" id="714518"/>
    <lineage>
        <taxon>Eukaryota</taxon>
        <taxon>Viridiplantae</taxon>
        <taxon>Streptophyta</taxon>
        <taxon>Embryophyta</taxon>
        <taxon>Tracheophyta</taxon>
        <taxon>Spermatophyta</taxon>
        <taxon>Magnoliopsida</taxon>
        <taxon>eudicotyledons</taxon>
        <taxon>Gunneridae</taxon>
        <taxon>Pentapetalae</taxon>
        <taxon>rosids</taxon>
        <taxon>fabids</taxon>
        <taxon>Rosales</taxon>
        <taxon>Rhamnaceae</taxon>
        <taxon>Paliureae</taxon>
        <taxon>Ziziphus</taxon>
    </lineage>
</organism>
<evidence type="ECO:0000313" key="1">
    <source>
        <dbReference type="EMBL" id="KAH7514873.1"/>
    </source>
</evidence>
<name>A0A978UJ92_ZIZJJ</name>